<dbReference type="Proteomes" id="UP000327294">
    <property type="component" value="Chromosome"/>
</dbReference>
<dbReference type="EMBL" id="CP045096">
    <property type="protein sequence ID" value="QFQ99271.1"/>
    <property type="molecule type" value="Genomic_DNA"/>
</dbReference>
<sequence>MADIKSGTGFKALVAQTTAVLLTRGLEVEPVAVRDVVAYVVNTAAEKVRLDPEEAVHLVSPEMVADAIATAVDNSNEDASAVHAVRPVRLDTRTVDVPTMALGRLVMAGAQAGKYAAANRDGRVAAHAMDLVTELGFATVSARGGELVEVPGGVLDELADLVERVVGRVDAGEWSICPCGEPHQQDEVDRRVVVAMSQDAAIARELQAKADQ</sequence>
<dbReference type="AlphaFoldDB" id="A0A5P8K843"/>
<accession>A0A5P8K843</accession>
<evidence type="ECO:0000313" key="1">
    <source>
        <dbReference type="EMBL" id="QFQ99271.1"/>
    </source>
</evidence>
<evidence type="ECO:0000313" key="2">
    <source>
        <dbReference type="Proteomes" id="UP000327294"/>
    </source>
</evidence>
<protein>
    <submittedName>
        <fullName evidence="1">Uncharacterized protein</fullName>
    </submittedName>
</protein>
<dbReference type="RefSeq" id="WP_152170695.1">
    <property type="nucleotide sequence ID" value="NZ_CP045096.1"/>
</dbReference>
<name>A0A5P8K843_9ACTN</name>
<gene>
    <name evidence="1" type="ORF">F9278_27515</name>
</gene>
<organism evidence="1 2">
    <name type="scientific">Streptomyces phaeolivaceus</name>
    <dbReference type="NCBI Taxonomy" id="2653200"/>
    <lineage>
        <taxon>Bacteria</taxon>
        <taxon>Bacillati</taxon>
        <taxon>Actinomycetota</taxon>
        <taxon>Actinomycetes</taxon>
        <taxon>Kitasatosporales</taxon>
        <taxon>Streptomycetaceae</taxon>
        <taxon>Streptomyces</taxon>
    </lineage>
</organism>
<keyword evidence="2" id="KW-1185">Reference proteome</keyword>
<reference evidence="1 2" key="1">
    <citation type="submission" date="2019-10" db="EMBL/GenBank/DDBJ databases">
        <title>Streptomyces sp. strain GY16 isolated from leaves of Broussonetia papyrifera.</title>
        <authorList>
            <person name="Mo P."/>
        </authorList>
    </citation>
    <scope>NUCLEOTIDE SEQUENCE [LARGE SCALE GENOMIC DNA]</scope>
    <source>
        <strain evidence="1 2">GY16</strain>
    </source>
</reference>
<proteinExistence type="predicted"/>
<dbReference type="KEGG" id="sphv:F9278_27515"/>